<reference evidence="4 5" key="1">
    <citation type="submission" date="2023-11" db="EMBL/GenBank/DDBJ databases">
        <title>Halocaridina rubra genome assembly.</title>
        <authorList>
            <person name="Smith C."/>
        </authorList>
    </citation>
    <scope>NUCLEOTIDE SEQUENCE [LARGE SCALE GENOMIC DNA]</scope>
    <source>
        <strain evidence="4">EP-1</strain>
        <tissue evidence="4">Whole</tissue>
    </source>
</reference>
<evidence type="ECO:0000256" key="2">
    <source>
        <dbReference type="SAM" id="Phobius"/>
    </source>
</evidence>
<dbReference type="EMBL" id="JAXCGZ010004655">
    <property type="protein sequence ID" value="KAK7081588.1"/>
    <property type="molecule type" value="Genomic_DNA"/>
</dbReference>
<evidence type="ECO:0000313" key="5">
    <source>
        <dbReference type="Proteomes" id="UP001381693"/>
    </source>
</evidence>
<keyword evidence="2" id="KW-0472">Membrane</keyword>
<evidence type="ECO:0000256" key="3">
    <source>
        <dbReference type="SAM" id="SignalP"/>
    </source>
</evidence>
<name>A0AAN8XH90_HALRR</name>
<evidence type="ECO:0000313" key="4">
    <source>
        <dbReference type="EMBL" id="KAK7081588.1"/>
    </source>
</evidence>
<keyword evidence="3" id="KW-0732">Signal</keyword>
<proteinExistence type="predicted"/>
<feature type="signal peptide" evidence="3">
    <location>
        <begin position="1"/>
        <end position="26"/>
    </location>
</feature>
<keyword evidence="5" id="KW-1185">Reference proteome</keyword>
<keyword evidence="2" id="KW-0812">Transmembrane</keyword>
<dbReference type="Proteomes" id="UP001381693">
    <property type="component" value="Unassembled WGS sequence"/>
</dbReference>
<organism evidence="4 5">
    <name type="scientific">Halocaridina rubra</name>
    <name type="common">Hawaiian red shrimp</name>
    <dbReference type="NCBI Taxonomy" id="373956"/>
    <lineage>
        <taxon>Eukaryota</taxon>
        <taxon>Metazoa</taxon>
        <taxon>Ecdysozoa</taxon>
        <taxon>Arthropoda</taxon>
        <taxon>Crustacea</taxon>
        <taxon>Multicrustacea</taxon>
        <taxon>Malacostraca</taxon>
        <taxon>Eumalacostraca</taxon>
        <taxon>Eucarida</taxon>
        <taxon>Decapoda</taxon>
        <taxon>Pleocyemata</taxon>
        <taxon>Caridea</taxon>
        <taxon>Atyoidea</taxon>
        <taxon>Atyidae</taxon>
        <taxon>Halocaridina</taxon>
    </lineage>
</organism>
<feature type="compositionally biased region" description="Polar residues" evidence="1">
    <location>
        <begin position="987"/>
        <end position="996"/>
    </location>
</feature>
<evidence type="ECO:0000256" key="1">
    <source>
        <dbReference type="SAM" id="MobiDB-lite"/>
    </source>
</evidence>
<feature type="compositionally biased region" description="Low complexity" evidence="1">
    <location>
        <begin position="997"/>
        <end position="1011"/>
    </location>
</feature>
<feature type="region of interest" description="Disordered" evidence="1">
    <location>
        <begin position="987"/>
        <end position="1011"/>
    </location>
</feature>
<feature type="chain" id="PRO_5043052951" evidence="3">
    <location>
        <begin position="27"/>
        <end position="1367"/>
    </location>
</feature>
<protein>
    <submittedName>
        <fullName evidence="4">Uncharacterized protein</fullName>
    </submittedName>
</protein>
<keyword evidence="2" id="KW-1133">Transmembrane helix</keyword>
<comment type="caution">
    <text evidence="4">The sequence shown here is derived from an EMBL/GenBank/DDBJ whole genome shotgun (WGS) entry which is preliminary data.</text>
</comment>
<gene>
    <name evidence="4" type="ORF">SK128_006590</name>
</gene>
<feature type="transmembrane region" description="Helical" evidence="2">
    <location>
        <begin position="1209"/>
        <end position="1233"/>
    </location>
</feature>
<accession>A0AAN8XH90</accession>
<sequence length="1367" mass="143803">MHLRLILYQPFAGSLRLSLLLRLCLLQTPTLYFHHSQSLALSTISADIVSVASATSVSASATESSFAYSTHHISPSLIDPTTSTYAPSGARSVISFELAPAFTTDWANILSVAPTPTLYFESVSSPISKSTLNVASKESSSLSSNSSLSPVSELSSPSEFRFASSTDSPPVLAMNYTSIPLTTCMPATSTDATFTSSSLSVLPSVMELTYVSSAEIKFPIFSELLSHTFNYSNPVISFNATPFISTGATAVTSIMSTIVSFSENLALSNEIRTSSIEFLTSLSTHSVKAMLTTYINVLFTETAVASSSKKKTPFSFKSTNTLHRKSVTDTNTRSTILLYINCLNCSSDSVSVGSTEIANLMPTETLTASSALSTGSLNKSSIDSLITSFHESTTELSIMSASVPPLEYIDPMSIKSISTASVESTDTLSRNSSYYADAVNSPTIDLSLTLQPIASLLTEAVASHYTKQQIPTLFTACKTLSYSEVAVAQSSDSLTTLASMSPALHISEYTEILSLEPTTVLFSNFEMESSIQSSTALSTPTLSLSLPNEPATTALLNKSASPLPSASTINLFTELVTILSNDSTSSLSTKLTSTLFSGSETESADEIQLSVESSPTLPSLPLITFINGSISALSSETSAALSSNSTYLLAVQPSSSLVSELTSTSHISSTVKLSAVAISFQSTTGLLSDYVSALFSEPEETSFTEFLLVSVTDTITEHTSAYPKETLVMSSTDSDILSSNELTLVSELEKTPLLSSSSIIASTTSFLNNSSSDSVSHGSSNATSAAVTLNEYSFETVSRNHGSNTATVFFTSHDSSIPTSSSAIIESNASFSIIMNIESSIFTSDSATPDPITTTSAYAWSKLVISSYATATPDLNSPINTTTTHSLIASDKAPGIVNSIEPIAAPVTPNYDVSSIAYLALRPSVSPTDSSVPNVNDITSDFASISVYHDLNSSSVFISSHSPNVSSPTFVLPDYVLSTAVYSGPDTNASKNVTSNSNTIVSPSESNSSSKNSVASLTISTIHGSDVLTAAVTSASNSVTTVSASLFPYPSKSSPINPKPTALVMTSSTSNFNPNTSTTFVLASDLNSFTSSAAHVDINATLAASTVLSTHAFSTVSVLPDHNTYSNAYINPASNTSTTILMQFDPISLTDALIFPDASANISSNNSPTGAMLHSTAEYSIPYNATTTTTTPTVTTADPVHTSGEPPSVLTVGLTVAGTFGIGILVYLAVVGLGGGGAGRRRSGKQLSMKKTYDNEGNNHFSGRIMSSKCISKLGRPEVWRACSLRWMCELASVEEVDEGLIDLAVLNWLGPLVKPGDGILPSAILQDMRSAIQLGKKKEDCSLTYHFCSFSGADVLDSIVSYFSVR</sequence>